<accession>A0A660S9J2</accession>
<dbReference type="Proteomes" id="UP000282321">
    <property type="component" value="Unassembled WGS sequence"/>
</dbReference>
<evidence type="ECO:0000259" key="1">
    <source>
        <dbReference type="Pfam" id="PF20094"/>
    </source>
</evidence>
<feature type="domain" description="GWxTD" evidence="1">
    <location>
        <begin position="7"/>
        <end position="69"/>
    </location>
</feature>
<gene>
    <name evidence="2" type="ORF">DRP44_02635</name>
</gene>
<evidence type="ECO:0000313" key="3">
    <source>
        <dbReference type="Proteomes" id="UP000282321"/>
    </source>
</evidence>
<reference evidence="2 3" key="1">
    <citation type="submission" date="2018-06" db="EMBL/GenBank/DDBJ databases">
        <title>Extensive metabolic versatility and redundancy in microbially diverse, dynamic hydrothermal sediments.</title>
        <authorList>
            <person name="Dombrowski N."/>
            <person name="Teske A."/>
            <person name="Baker B.J."/>
        </authorList>
    </citation>
    <scope>NUCLEOTIDE SEQUENCE [LARGE SCALE GENOMIC DNA]</scope>
    <source>
        <strain evidence="2">B35_G9</strain>
    </source>
</reference>
<dbReference type="NCBIfam" id="TIGR04514">
    <property type="entry name" value="GWxTD_dom"/>
    <property type="match status" value="1"/>
</dbReference>
<proteinExistence type="predicted"/>
<dbReference type="AlphaFoldDB" id="A0A660S9J2"/>
<dbReference type="EMBL" id="QNBC01000022">
    <property type="protein sequence ID" value="RKX67307.1"/>
    <property type="molecule type" value="Genomic_DNA"/>
</dbReference>
<organism evidence="2 3">
    <name type="scientific">candidate division TA06 bacterium</name>
    <dbReference type="NCBI Taxonomy" id="2250710"/>
    <lineage>
        <taxon>Bacteria</taxon>
        <taxon>Bacteria division TA06</taxon>
    </lineage>
</organism>
<protein>
    <recommendedName>
        <fullName evidence="1">GWxTD domain-containing protein</fullName>
    </recommendedName>
</protein>
<evidence type="ECO:0000313" key="2">
    <source>
        <dbReference type="EMBL" id="RKX67307.1"/>
    </source>
</evidence>
<sequence>MFKQGNRKGRNTDRGRIYLKYGKPDQIIRKGISQKYKSAEIWKYYNKGGMTFIFSDVNSTGDYILVYSSISTERTDPNWRNYIDPMWVQME</sequence>
<comment type="caution">
    <text evidence="2">The sequence shown here is derived from an EMBL/GenBank/DDBJ whole genome shotgun (WGS) entry which is preliminary data.</text>
</comment>
<name>A0A660S9J2_UNCT6</name>
<dbReference type="InterPro" id="IPR030959">
    <property type="entry name" value="GWxTD_dom"/>
</dbReference>
<dbReference type="Pfam" id="PF20094">
    <property type="entry name" value="GWxTD_dom"/>
    <property type="match status" value="1"/>
</dbReference>